<feature type="transmembrane region" description="Helical" evidence="1">
    <location>
        <begin position="66"/>
        <end position="86"/>
    </location>
</feature>
<protein>
    <submittedName>
        <fullName evidence="2">Membrane protein</fullName>
    </submittedName>
</protein>
<comment type="caution">
    <text evidence="2">The sequence shown here is derived from an EMBL/GenBank/DDBJ whole genome shotgun (WGS) entry which is preliminary data.</text>
</comment>
<dbReference type="EMBL" id="BSPQ01000004">
    <property type="protein sequence ID" value="GLS90544.1"/>
    <property type="molecule type" value="Genomic_DNA"/>
</dbReference>
<feature type="transmembrane region" description="Helical" evidence="1">
    <location>
        <begin position="98"/>
        <end position="119"/>
    </location>
</feature>
<evidence type="ECO:0000256" key="1">
    <source>
        <dbReference type="SAM" id="Phobius"/>
    </source>
</evidence>
<keyword evidence="1" id="KW-0472">Membrane</keyword>
<dbReference type="Pfam" id="PF11067">
    <property type="entry name" value="DUF2868"/>
    <property type="match status" value="1"/>
</dbReference>
<proteinExistence type="predicted"/>
<name>A0ABQ6DZF9_9GAMM</name>
<dbReference type="InterPro" id="IPR021296">
    <property type="entry name" value="DUF2868"/>
</dbReference>
<sequence>MSQFESRLLVEGVRAIEGASPNQPTQFIKSKNKSFEALLFERAEELDITLQLTPLFKHFQKLTKNLYSLFAFLLFILGGLAVKKMLFTEQLTSVNFFWAFALFFIPNLLMFCAWIALFLKPSVLENSSLSKFSLSLLKLFERKFNKQQLKRPGYWSLFSCYFELHFSKNLGRYQLSKLTHLLWLSYFTGATLMSVVMLATHQVDFVWQTSILSSDSFQSLTQLLAYFPQQIGFTVPNIEQIQQSHVGTENLFDPESRRLAWSSLLISSLLLYGIIPRLILLVAMSYQSKRAMKKYSLDLSLPYYVQLRQRLKPNKTTLGIQDADDEDNFITEANDSHYQHRHREHLPRDYYPAAIELSSQQLSLAQLHLQDNDPDAVINIINACEHSTQQLLLSEIGQTSCNEIALYVALRRVPDRGLKRFVSQLISLTDKPLYLFLIVENSTATQRDNDWYQFADSVGIELDNIVHIEVKGDNNE</sequence>
<keyword evidence="3" id="KW-1185">Reference proteome</keyword>
<reference evidence="3" key="1">
    <citation type="journal article" date="2019" name="Int. J. Syst. Evol. Microbiol.">
        <title>The Global Catalogue of Microorganisms (GCM) 10K type strain sequencing project: providing services to taxonomists for standard genome sequencing and annotation.</title>
        <authorList>
            <consortium name="The Broad Institute Genomics Platform"/>
            <consortium name="The Broad Institute Genome Sequencing Center for Infectious Disease"/>
            <person name="Wu L."/>
            <person name="Ma J."/>
        </authorList>
    </citation>
    <scope>NUCLEOTIDE SEQUENCE [LARGE SCALE GENOMIC DNA]</scope>
    <source>
        <strain evidence="3">NBRC 103166</strain>
    </source>
</reference>
<keyword evidence="1" id="KW-0812">Transmembrane</keyword>
<keyword evidence="1" id="KW-1133">Transmembrane helix</keyword>
<accession>A0ABQ6DZF9</accession>
<organism evidence="2 3">
    <name type="scientific">Psychromonas marina</name>
    <dbReference type="NCBI Taxonomy" id="88364"/>
    <lineage>
        <taxon>Bacteria</taxon>
        <taxon>Pseudomonadati</taxon>
        <taxon>Pseudomonadota</taxon>
        <taxon>Gammaproteobacteria</taxon>
        <taxon>Alteromonadales</taxon>
        <taxon>Psychromonadaceae</taxon>
        <taxon>Psychromonas</taxon>
    </lineage>
</organism>
<evidence type="ECO:0000313" key="3">
    <source>
        <dbReference type="Proteomes" id="UP001157353"/>
    </source>
</evidence>
<feature type="transmembrane region" description="Helical" evidence="1">
    <location>
        <begin position="181"/>
        <end position="200"/>
    </location>
</feature>
<gene>
    <name evidence="2" type="ORF">GCM10007916_16110</name>
</gene>
<evidence type="ECO:0000313" key="2">
    <source>
        <dbReference type="EMBL" id="GLS90544.1"/>
    </source>
</evidence>
<dbReference type="Proteomes" id="UP001157353">
    <property type="component" value="Unassembled WGS sequence"/>
</dbReference>
<dbReference type="RefSeq" id="WP_284203663.1">
    <property type="nucleotide sequence ID" value="NZ_BSPQ01000004.1"/>
</dbReference>
<feature type="transmembrane region" description="Helical" evidence="1">
    <location>
        <begin position="259"/>
        <end position="284"/>
    </location>
</feature>